<organism evidence="2 3">
    <name type="scientific">Thalassotalea nanhaiensis</name>
    <dbReference type="NCBI Taxonomy" id="3065648"/>
    <lineage>
        <taxon>Bacteria</taxon>
        <taxon>Pseudomonadati</taxon>
        <taxon>Pseudomonadota</taxon>
        <taxon>Gammaproteobacteria</taxon>
        <taxon>Alteromonadales</taxon>
        <taxon>Colwelliaceae</taxon>
        <taxon>Thalassotalea</taxon>
    </lineage>
</organism>
<feature type="chain" id="PRO_5047470890" description="Transporter" evidence="1">
    <location>
        <begin position="28"/>
        <end position="278"/>
    </location>
</feature>
<keyword evidence="3" id="KW-1185">Reference proteome</keyword>
<evidence type="ECO:0008006" key="4">
    <source>
        <dbReference type="Google" id="ProtNLM"/>
    </source>
</evidence>
<protein>
    <recommendedName>
        <fullName evidence="4">Transporter</fullName>
    </recommendedName>
</protein>
<dbReference type="EMBL" id="CP134146">
    <property type="protein sequence ID" value="WNC67329.1"/>
    <property type="molecule type" value="Genomic_DNA"/>
</dbReference>
<dbReference type="RefSeq" id="WP_348386493.1">
    <property type="nucleotide sequence ID" value="NZ_CP134146.1"/>
</dbReference>
<feature type="signal peptide" evidence="1">
    <location>
        <begin position="1"/>
        <end position="27"/>
    </location>
</feature>
<reference evidence="3" key="1">
    <citation type="submission" date="2023-09" db="EMBL/GenBank/DDBJ databases">
        <authorList>
            <person name="Li S."/>
            <person name="Li X."/>
            <person name="Zhang C."/>
            <person name="Zhao Z."/>
        </authorList>
    </citation>
    <scope>NUCLEOTIDE SEQUENCE [LARGE SCALE GENOMIC DNA]</scope>
    <source>
        <strain evidence="3">SQ345</strain>
    </source>
</reference>
<gene>
    <name evidence="2" type="ORF">RI845_12465</name>
</gene>
<evidence type="ECO:0000256" key="1">
    <source>
        <dbReference type="SAM" id="SignalP"/>
    </source>
</evidence>
<name>A0ABY9TFE6_9GAMM</name>
<evidence type="ECO:0000313" key="3">
    <source>
        <dbReference type="Proteomes" id="UP001248581"/>
    </source>
</evidence>
<keyword evidence="1" id="KW-0732">Signal</keyword>
<evidence type="ECO:0000313" key="2">
    <source>
        <dbReference type="EMBL" id="WNC67329.1"/>
    </source>
</evidence>
<proteinExistence type="predicted"/>
<dbReference type="Proteomes" id="UP001248581">
    <property type="component" value="Chromosome"/>
</dbReference>
<sequence length="278" mass="30747">MPQSFQRKSMTKLALALLASMSFSALSAEENAADKAAKELANPNTAYASLNFKFQHRTYEGDIPGADDQDGQMILFQPSLPFPRDDGTKIIWRPAIPMHISTPWNDESGLGDISMDVAYAFAPPKDNPGELMAVGIFTSLPTGDDKVGGGEATTLGPEFLWGQISKDGIIGMFPNHQWDVAGDIDISITSSQFFYVMLPGGGWNYGTSPTISYDHKAEEWTIPLNFSFGKTVMFGTRPWKLGMEINYYVEKPDDFGPEWMISFNVSPVVENVMANWFK</sequence>
<accession>A0ABY9TFE6</accession>